<proteinExistence type="predicted"/>
<organism evidence="10 11">
    <name type="scientific">Kalanchoe fedtschenkoi</name>
    <name type="common">Lavender scallops</name>
    <name type="synonym">South American air plant</name>
    <dbReference type="NCBI Taxonomy" id="63787"/>
    <lineage>
        <taxon>Eukaryota</taxon>
        <taxon>Viridiplantae</taxon>
        <taxon>Streptophyta</taxon>
        <taxon>Embryophyta</taxon>
        <taxon>Tracheophyta</taxon>
        <taxon>Spermatophyta</taxon>
        <taxon>Magnoliopsida</taxon>
        <taxon>eudicotyledons</taxon>
        <taxon>Gunneridae</taxon>
        <taxon>Pentapetalae</taxon>
        <taxon>Saxifragales</taxon>
        <taxon>Crassulaceae</taxon>
        <taxon>Kalanchoe</taxon>
    </lineage>
</organism>
<dbReference type="GO" id="GO:0006355">
    <property type="term" value="P:regulation of DNA-templated transcription"/>
    <property type="evidence" value="ECO:0007669"/>
    <property type="project" value="InterPro"/>
</dbReference>
<dbReference type="PROSITE" id="PS50114">
    <property type="entry name" value="GATA_ZN_FINGER_2"/>
    <property type="match status" value="1"/>
</dbReference>
<evidence type="ECO:0000256" key="3">
    <source>
        <dbReference type="ARBA" id="ARBA00022833"/>
    </source>
</evidence>
<evidence type="ECO:0000259" key="9">
    <source>
        <dbReference type="PROSITE" id="PS50114"/>
    </source>
</evidence>
<dbReference type="CDD" id="cd00202">
    <property type="entry name" value="ZnF_GATA"/>
    <property type="match status" value="1"/>
</dbReference>
<keyword evidence="2 7" id="KW-0863">Zinc-finger</keyword>
<dbReference type="InterPro" id="IPR000679">
    <property type="entry name" value="Znf_GATA"/>
</dbReference>
<dbReference type="PROSITE" id="PS00344">
    <property type="entry name" value="GATA_ZN_FINGER_1"/>
    <property type="match status" value="1"/>
</dbReference>
<dbReference type="Gene3D" id="3.30.50.10">
    <property type="entry name" value="Erythroid Transcription Factor GATA-1, subunit A"/>
    <property type="match status" value="1"/>
</dbReference>
<feature type="domain" description="GATA-type" evidence="9">
    <location>
        <begin position="188"/>
        <end position="224"/>
    </location>
</feature>
<keyword evidence="4" id="KW-0805">Transcription regulation</keyword>
<accession>A0A7N0V648</accession>
<name>A0A7N0V648_KALFE</name>
<feature type="region of interest" description="Disordered" evidence="8">
    <location>
        <begin position="232"/>
        <end position="251"/>
    </location>
</feature>
<dbReference type="GO" id="GO:0008270">
    <property type="term" value="F:zinc ion binding"/>
    <property type="evidence" value="ECO:0007669"/>
    <property type="project" value="UniProtKB-KW"/>
</dbReference>
<keyword evidence="5" id="KW-0238">DNA-binding</keyword>
<dbReference type="PANTHER" id="PTHR47255">
    <property type="entry name" value="GATA TRANSCRIPTION FACTOR 22-RELATED"/>
    <property type="match status" value="1"/>
</dbReference>
<evidence type="ECO:0000313" key="11">
    <source>
        <dbReference type="Proteomes" id="UP000594263"/>
    </source>
</evidence>
<dbReference type="AlphaFoldDB" id="A0A7N0V648"/>
<evidence type="ECO:0000256" key="6">
    <source>
        <dbReference type="ARBA" id="ARBA00023163"/>
    </source>
</evidence>
<dbReference type="EnsemblPlants" id="Kaladp0102s0140.1.v1.1">
    <property type="protein sequence ID" value="Kaladp0102s0140.1.v1.1"/>
    <property type="gene ID" value="Kaladp0102s0140.v1.1"/>
</dbReference>
<evidence type="ECO:0000256" key="4">
    <source>
        <dbReference type="ARBA" id="ARBA00023015"/>
    </source>
</evidence>
<feature type="compositionally biased region" description="Polar residues" evidence="8">
    <location>
        <begin position="267"/>
        <end position="276"/>
    </location>
</feature>
<keyword evidence="1" id="KW-0479">Metal-binding</keyword>
<dbReference type="GO" id="GO:0043565">
    <property type="term" value="F:sequence-specific DNA binding"/>
    <property type="evidence" value="ECO:0007669"/>
    <property type="project" value="InterPro"/>
</dbReference>
<evidence type="ECO:0000313" key="10">
    <source>
        <dbReference type="EnsemblPlants" id="Kaladp0102s0140.1.v1.1"/>
    </source>
</evidence>
<keyword evidence="6" id="KW-0804">Transcription</keyword>
<sequence length="354" mass="39357">MMTPMFLNPPNPQYFNLNQDHHQEDHQQQQVLLENSPFHPAIAASTTSLHLDQGLRMTATHSMSDQSPAFNDQLKASTNVFFHGESPSYGAQVISTDNYGSHNHDLFIFRQQADQDQHNFNVNEGVVTTDNNGSSLRWMSSKIRMMRKMINSNCPRTDPRGGSRIITSSTSPDHSPQLGIHSDNNHHSNVIRVCSDCNTTRTPLWRSGPQGPKTLCNACGIRQRKARKAAMEAAAAATNSSNEASSSTSTKTTIKLVINKDKKKSRATSNTCVSQHSNKKQAPWKQHQAINQLADSSHHSNRSTSSSSSKQQLRFEEFAVNLLSKNAAFHRMFPQDEEEGALLLMALSYGLIQS</sequence>
<feature type="compositionally biased region" description="Polar residues" evidence="8">
    <location>
        <begin position="165"/>
        <end position="174"/>
    </location>
</feature>
<evidence type="ECO:0000256" key="7">
    <source>
        <dbReference type="PROSITE-ProRule" id="PRU00094"/>
    </source>
</evidence>
<feature type="region of interest" description="Disordered" evidence="8">
    <location>
        <begin position="256"/>
        <end position="287"/>
    </location>
</feature>
<dbReference type="InterPro" id="IPR013088">
    <property type="entry name" value="Znf_NHR/GATA"/>
</dbReference>
<dbReference type="Proteomes" id="UP000594263">
    <property type="component" value="Unplaced"/>
</dbReference>
<keyword evidence="3" id="KW-0862">Zinc</keyword>
<evidence type="ECO:0000256" key="8">
    <source>
        <dbReference type="SAM" id="MobiDB-lite"/>
    </source>
</evidence>
<dbReference type="InterPro" id="IPR052138">
    <property type="entry name" value="GATA_ZnFinger_Domain"/>
</dbReference>
<dbReference type="Gramene" id="Kaladp0102s0140.1.v1.1">
    <property type="protein sequence ID" value="Kaladp0102s0140.1.v1.1"/>
    <property type="gene ID" value="Kaladp0102s0140.v1.1"/>
</dbReference>
<evidence type="ECO:0000256" key="2">
    <source>
        <dbReference type="ARBA" id="ARBA00022771"/>
    </source>
</evidence>
<dbReference type="SMART" id="SM00401">
    <property type="entry name" value="ZnF_GATA"/>
    <property type="match status" value="1"/>
</dbReference>
<protein>
    <recommendedName>
        <fullName evidence="9">GATA-type domain-containing protein</fullName>
    </recommendedName>
</protein>
<feature type="region of interest" description="Disordered" evidence="8">
    <location>
        <begin position="152"/>
        <end position="185"/>
    </location>
</feature>
<reference evidence="10" key="1">
    <citation type="submission" date="2021-01" db="UniProtKB">
        <authorList>
            <consortium name="EnsemblPlants"/>
        </authorList>
    </citation>
    <scope>IDENTIFICATION</scope>
</reference>
<evidence type="ECO:0000256" key="5">
    <source>
        <dbReference type="ARBA" id="ARBA00023125"/>
    </source>
</evidence>
<keyword evidence="11" id="KW-1185">Reference proteome</keyword>
<dbReference type="Pfam" id="PF00320">
    <property type="entry name" value="GATA"/>
    <property type="match status" value="1"/>
</dbReference>
<dbReference type="SUPFAM" id="SSF57716">
    <property type="entry name" value="Glucocorticoid receptor-like (DNA-binding domain)"/>
    <property type="match status" value="1"/>
</dbReference>
<dbReference type="PANTHER" id="PTHR47255:SF4">
    <property type="entry name" value="GATA ZINC FINGER DOMAIN-CONTAINING PROTEIN 12"/>
    <property type="match status" value="1"/>
</dbReference>
<evidence type="ECO:0000256" key="1">
    <source>
        <dbReference type="ARBA" id="ARBA00022723"/>
    </source>
</evidence>